<evidence type="ECO:0000313" key="1">
    <source>
        <dbReference type="EMBL" id="CAD8179738.1"/>
    </source>
</evidence>
<protein>
    <submittedName>
        <fullName evidence="1">Uncharacterized protein</fullName>
    </submittedName>
</protein>
<name>A0A8S1VP34_PAROT</name>
<proteinExistence type="predicted"/>
<sequence length="832" mass="99347">MRLKEKQEILFNKNCQIEFLKIQNKVQKYIPRSGNQQSREQFLNNLVKKEPSIEDDFDQCFDIISKDLIQKNAFDFVFTDKITKQEINQQPLQETQKEKYSKIFKDILHQIKNFKNNESISSYCNLSNLYMELEYISKIDLDIFLNTKDNKDLSKFCESKDKKQAILLFLKSFQIFGYGMNTENLDEVEDLVLFKKRKTILDYLTFQDNSYYENYLHVSHELKFLDGLNLRLQKKVIELNEYQEYMKEFKKNQIFIKHKKLLFNEKVSISKFSNYSNNEIDYGFFDEIMSFKSDWKHIYSLIYDTVIKEYRYNQTLDATTIQTIMDELEIKIDQLNQCFFKYGAILGDIGQGLLYNFAIFVIWRIQCYQKHLQYKKQEQNLILLKQEIFERFLADIKQDQSQQSFLNGKVIAKEIIKQSIRQNSVNFAKDARETLNQFVNDPKMQSFDLIAELDTKLFNKNEKQYSLDKTLQYIDNPVDFIVKEVNERTNKIREQITTQYNQKLQDNQMKDLNHLLQKLQNISQQVKKILKPFSFSPNQIIQMMHQGFYKAILFIFSCFSSKYFNGFVIEKIKFQEKQYVKLQKFKLERIETLIKQKKSTQIGFFLTILMKKSKRNFYQFGKIQAKICAIIDLVGKGRNIIIWMIKVHFRQPNNQVSIMSFYQMTLVLCKEIDLIKLKMDQSHFYHQQKIIRISKLQSLSSMIMQDVLQTFNLSICKLQKMQWYQLQSAFQLAYEKIVAVKNFDQFNKHVIFFYTDGGDSYPASALAQFARLPQQQRMKIDLIACCLDKQQKTMIDITDFFNKNCSVGRLQDQMEPSQIGEAWRNQIQFIIV</sequence>
<accession>A0A8S1VP34</accession>
<dbReference type="OrthoDB" id="687730at2759"/>
<organism evidence="1 2">
    <name type="scientific">Paramecium octaurelia</name>
    <dbReference type="NCBI Taxonomy" id="43137"/>
    <lineage>
        <taxon>Eukaryota</taxon>
        <taxon>Sar</taxon>
        <taxon>Alveolata</taxon>
        <taxon>Ciliophora</taxon>
        <taxon>Intramacronucleata</taxon>
        <taxon>Oligohymenophorea</taxon>
        <taxon>Peniculida</taxon>
        <taxon>Parameciidae</taxon>
        <taxon>Paramecium</taxon>
    </lineage>
</organism>
<dbReference type="Proteomes" id="UP000683925">
    <property type="component" value="Unassembled WGS sequence"/>
</dbReference>
<comment type="caution">
    <text evidence="1">The sequence shown here is derived from an EMBL/GenBank/DDBJ whole genome shotgun (WGS) entry which is preliminary data.</text>
</comment>
<gene>
    <name evidence="1" type="ORF">POCTA_138.1.T0730171</name>
</gene>
<evidence type="ECO:0000313" key="2">
    <source>
        <dbReference type="Proteomes" id="UP000683925"/>
    </source>
</evidence>
<keyword evidence="2" id="KW-1185">Reference proteome</keyword>
<reference evidence="1" key="1">
    <citation type="submission" date="2021-01" db="EMBL/GenBank/DDBJ databases">
        <authorList>
            <consortium name="Genoscope - CEA"/>
            <person name="William W."/>
        </authorList>
    </citation>
    <scope>NUCLEOTIDE SEQUENCE</scope>
</reference>
<dbReference type="EMBL" id="CAJJDP010000072">
    <property type="protein sequence ID" value="CAD8179738.1"/>
    <property type="molecule type" value="Genomic_DNA"/>
</dbReference>
<dbReference type="AlphaFoldDB" id="A0A8S1VP34"/>
<dbReference type="OMA" id="ACCLDKQ"/>